<proteinExistence type="predicted"/>
<dbReference type="Proteomes" id="UP000198211">
    <property type="component" value="Unassembled WGS sequence"/>
</dbReference>
<dbReference type="Gene3D" id="3.10.10.10">
    <property type="entry name" value="HIV Type 1 Reverse Transcriptase, subunit A, domain 1"/>
    <property type="match status" value="1"/>
</dbReference>
<dbReference type="OrthoDB" id="7614237at2759"/>
<reference evidence="2" key="1">
    <citation type="submission" date="2017-03" db="EMBL/GenBank/DDBJ databases">
        <title>Phytopthora megakarya and P. palmivora, two closely related causual agents of cacao black pod achieved similar genome size and gene model numbers by different mechanisms.</title>
        <authorList>
            <person name="Ali S."/>
            <person name="Shao J."/>
            <person name="Larry D.J."/>
            <person name="Kronmiller B."/>
            <person name="Shen D."/>
            <person name="Strem M.D."/>
            <person name="Melnick R.L."/>
            <person name="Guiltinan M.J."/>
            <person name="Tyler B.M."/>
            <person name="Meinhardt L.W."/>
            <person name="Bailey B.A."/>
        </authorList>
    </citation>
    <scope>NUCLEOTIDE SEQUENCE [LARGE SCALE GENOMIC DNA]</scope>
    <source>
        <strain evidence="2">zdho120</strain>
    </source>
</reference>
<name>A0A225W2J8_9STRA</name>
<evidence type="ECO:0000313" key="2">
    <source>
        <dbReference type="Proteomes" id="UP000198211"/>
    </source>
</evidence>
<protein>
    <recommendedName>
        <fullName evidence="3">Reverse transcriptase</fullName>
    </recommendedName>
</protein>
<sequence>MPLRRRPEVLCVPSTSEERDLSSRRVIAIASPIVVIIKKNEVDIRLCIDYRLLNSPDDLPNALNQRPTRSSGVNTLVLFFGYGEWVLGGENDGPYSLNPAFITPLGYLNEIECPSA</sequence>
<organism evidence="1 2">
    <name type="scientific">Phytophthora megakarya</name>
    <dbReference type="NCBI Taxonomy" id="4795"/>
    <lineage>
        <taxon>Eukaryota</taxon>
        <taxon>Sar</taxon>
        <taxon>Stramenopiles</taxon>
        <taxon>Oomycota</taxon>
        <taxon>Peronosporomycetes</taxon>
        <taxon>Peronosporales</taxon>
        <taxon>Peronosporaceae</taxon>
        <taxon>Phytophthora</taxon>
    </lineage>
</organism>
<dbReference type="InterPro" id="IPR043502">
    <property type="entry name" value="DNA/RNA_pol_sf"/>
</dbReference>
<comment type="caution">
    <text evidence="1">The sequence shown here is derived from an EMBL/GenBank/DDBJ whole genome shotgun (WGS) entry which is preliminary data.</text>
</comment>
<dbReference type="SUPFAM" id="SSF56672">
    <property type="entry name" value="DNA/RNA polymerases"/>
    <property type="match status" value="1"/>
</dbReference>
<accession>A0A225W2J8</accession>
<dbReference type="EMBL" id="NBNE01002031">
    <property type="protein sequence ID" value="OWZ11772.1"/>
    <property type="molecule type" value="Genomic_DNA"/>
</dbReference>
<evidence type="ECO:0008006" key="3">
    <source>
        <dbReference type="Google" id="ProtNLM"/>
    </source>
</evidence>
<gene>
    <name evidence="1" type="ORF">PHMEG_00015158</name>
</gene>
<evidence type="ECO:0000313" key="1">
    <source>
        <dbReference type="EMBL" id="OWZ11772.1"/>
    </source>
</evidence>
<keyword evidence="2" id="KW-1185">Reference proteome</keyword>
<dbReference type="AlphaFoldDB" id="A0A225W2J8"/>